<evidence type="ECO:0000313" key="2">
    <source>
        <dbReference type="EMBL" id="QDU58039.1"/>
    </source>
</evidence>
<accession>A0A518ATI5</accession>
<evidence type="ECO:0000313" key="3">
    <source>
        <dbReference type="Proteomes" id="UP000315750"/>
    </source>
</evidence>
<dbReference type="Gene3D" id="3.40.50.1820">
    <property type="entry name" value="alpha/beta hydrolase"/>
    <property type="match status" value="1"/>
</dbReference>
<dbReference type="GO" id="GO:0016787">
    <property type="term" value="F:hydrolase activity"/>
    <property type="evidence" value="ECO:0007669"/>
    <property type="project" value="UniProtKB-KW"/>
</dbReference>
<feature type="domain" description="Serine aminopeptidase S33" evidence="1">
    <location>
        <begin position="29"/>
        <end position="263"/>
    </location>
</feature>
<dbReference type="InterPro" id="IPR022742">
    <property type="entry name" value="Hydrolase_4"/>
</dbReference>
<dbReference type="SUPFAM" id="SSF53474">
    <property type="entry name" value="alpha/beta-Hydrolases"/>
    <property type="match status" value="1"/>
</dbReference>
<name>A0A518ATI5_9BACT</name>
<keyword evidence="3" id="KW-1185">Reference proteome</keyword>
<dbReference type="EMBL" id="CP036278">
    <property type="protein sequence ID" value="QDU58039.1"/>
    <property type="molecule type" value="Genomic_DNA"/>
</dbReference>
<dbReference type="EC" id="3.1.1.-" evidence="2"/>
<dbReference type="AlphaFoldDB" id="A0A518ATI5"/>
<dbReference type="OrthoDB" id="233176at2"/>
<sequence length="283" mass="31538">MIARPAPIESFETPHGGSFALRRFRPVGEFRGSVVLLHGIISHAGWYTASADYLASQGFDVLALDRRGSGLNTESRGDIEHWQTWVRDVVAVCESQRRLGPVVLLGISWGGKLAPAVARARPDLLAGMGLICPGQYAHQQPGLLKRGALAATGVVGVHEKRVEIPLQDPALFTNSPIWQQYIRNDPLTLRHITLRFAREDHKLTRYSRRSGPFVTTPSLLVLAGRDRMIKNPRTRRYLATFAAGDKVVLEYQSAAHTLEFEPEPELFFEDLTGWVSRVVKRQA</sequence>
<dbReference type="InterPro" id="IPR029058">
    <property type="entry name" value="AB_hydrolase_fold"/>
</dbReference>
<evidence type="ECO:0000259" key="1">
    <source>
        <dbReference type="Pfam" id="PF12146"/>
    </source>
</evidence>
<dbReference type="KEGG" id="amuc:Pan181_42650"/>
<organism evidence="2 3">
    <name type="scientific">Aeoliella mucimassa</name>
    <dbReference type="NCBI Taxonomy" id="2527972"/>
    <lineage>
        <taxon>Bacteria</taxon>
        <taxon>Pseudomonadati</taxon>
        <taxon>Planctomycetota</taxon>
        <taxon>Planctomycetia</taxon>
        <taxon>Pirellulales</taxon>
        <taxon>Lacipirellulaceae</taxon>
        <taxon>Aeoliella</taxon>
    </lineage>
</organism>
<dbReference type="Proteomes" id="UP000315750">
    <property type="component" value="Chromosome"/>
</dbReference>
<dbReference type="Pfam" id="PF12146">
    <property type="entry name" value="Hydrolase_4"/>
    <property type="match status" value="1"/>
</dbReference>
<reference evidence="2 3" key="1">
    <citation type="submission" date="2019-02" db="EMBL/GenBank/DDBJ databases">
        <title>Deep-cultivation of Planctomycetes and their phenomic and genomic characterization uncovers novel biology.</title>
        <authorList>
            <person name="Wiegand S."/>
            <person name="Jogler M."/>
            <person name="Boedeker C."/>
            <person name="Pinto D."/>
            <person name="Vollmers J."/>
            <person name="Rivas-Marin E."/>
            <person name="Kohn T."/>
            <person name="Peeters S.H."/>
            <person name="Heuer A."/>
            <person name="Rast P."/>
            <person name="Oberbeckmann S."/>
            <person name="Bunk B."/>
            <person name="Jeske O."/>
            <person name="Meyerdierks A."/>
            <person name="Storesund J.E."/>
            <person name="Kallscheuer N."/>
            <person name="Luecker S."/>
            <person name="Lage O.M."/>
            <person name="Pohl T."/>
            <person name="Merkel B.J."/>
            <person name="Hornburger P."/>
            <person name="Mueller R.-W."/>
            <person name="Bruemmer F."/>
            <person name="Labrenz M."/>
            <person name="Spormann A.M."/>
            <person name="Op den Camp H."/>
            <person name="Overmann J."/>
            <person name="Amann R."/>
            <person name="Jetten M.S.M."/>
            <person name="Mascher T."/>
            <person name="Medema M.H."/>
            <person name="Devos D.P."/>
            <person name="Kaster A.-K."/>
            <person name="Ovreas L."/>
            <person name="Rohde M."/>
            <person name="Galperin M.Y."/>
            <person name="Jogler C."/>
        </authorList>
    </citation>
    <scope>NUCLEOTIDE SEQUENCE [LARGE SCALE GENOMIC DNA]</scope>
    <source>
        <strain evidence="2 3">Pan181</strain>
    </source>
</reference>
<dbReference type="InterPro" id="IPR051044">
    <property type="entry name" value="MAG_DAG_Lipase"/>
</dbReference>
<proteinExistence type="predicted"/>
<dbReference type="RefSeq" id="WP_145249554.1">
    <property type="nucleotide sequence ID" value="NZ_CP036278.1"/>
</dbReference>
<keyword evidence="2" id="KW-0378">Hydrolase</keyword>
<protein>
    <submittedName>
        <fullName evidence="2">Phospholipase YtpA</fullName>
        <ecNumber evidence="2">3.1.1.-</ecNumber>
    </submittedName>
</protein>
<dbReference type="PANTHER" id="PTHR11614">
    <property type="entry name" value="PHOSPHOLIPASE-RELATED"/>
    <property type="match status" value="1"/>
</dbReference>
<gene>
    <name evidence="2" type="primary">ytpA</name>
    <name evidence="2" type="ORF">Pan181_42650</name>
</gene>